<evidence type="ECO:0000259" key="1">
    <source>
        <dbReference type="SMART" id="SM00421"/>
    </source>
</evidence>
<evidence type="ECO:0000313" key="2">
    <source>
        <dbReference type="EMBL" id="OYD48494.1"/>
    </source>
</evidence>
<dbReference type="GO" id="GO:0006355">
    <property type="term" value="P:regulation of DNA-templated transcription"/>
    <property type="evidence" value="ECO:0007669"/>
    <property type="project" value="InterPro"/>
</dbReference>
<dbReference type="InterPro" id="IPR036388">
    <property type="entry name" value="WH-like_DNA-bd_sf"/>
</dbReference>
<proteinExistence type="predicted"/>
<reference evidence="2 3" key="1">
    <citation type="submission" date="2017-07" db="EMBL/GenBank/DDBJ databases">
        <title>Acidovorax KNDSW TSA 6 genome sequence and assembly.</title>
        <authorList>
            <person name="Mayilraj S."/>
        </authorList>
    </citation>
    <scope>NUCLEOTIDE SEQUENCE [LARGE SCALE GENOMIC DNA]</scope>
    <source>
        <strain evidence="2 3">KNDSW-TSA6</strain>
    </source>
</reference>
<dbReference type="SMART" id="SM00421">
    <property type="entry name" value="HTH_LUXR"/>
    <property type="match status" value="1"/>
</dbReference>
<name>A0A235EHJ5_9BURK</name>
<gene>
    <name evidence="2" type="ORF">CBY09_19995</name>
</gene>
<dbReference type="Proteomes" id="UP000215441">
    <property type="component" value="Unassembled WGS sequence"/>
</dbReference>
<comment type="caution">
    <text evidence="2">The sequence shown here is derived from an EMBL/GenBank/DDBJ whole genome shotgun (WGS) entry which is preliminary data.</text>
</comment>
<dbReference type="InterPro" id="IPR000792">
    <property type="entry name" value="Tscrpt_reg_LuxR_C"/>
</dbReference>
<feature type="domain" description="HTH luxR-type" evidence="1">
    <location>
        <begin position="328"/>
        <end position="385"/>
    </location>
</feature>
<dbReference type="SUPFAM" id="SSF46894">
    <property type="entry name" value="C-terminal effector domain of the bipartite response regulators"/>
    <property type="match status" value="1"/>
</dbReference>
<evidence type="ECO:0000313" key="3">
    <source>
        <dbReference type="Proteomes" id="UP000215441"/>
    </source>
</evidence>
<dbReference type="GO" id="GO:0003677">
    <property type="term" value="F:DNA binding"/>
    <property type="evidence" value="ECO:0007669"/>
    <property type="project" value="InterPro"/>
</dbReference>
<protein>
    <submittedName>
        <fullName evidence="2">LuxR family transcriptional regulator</fullName>
    </submittedName>
</protein>
<sequence length="404" mass="43563">MGDLLGSVADDARWGDALARYAASFRADLLGGAFLARDLDQLAQWGAEFAAHPVADYWLQSPSSDGAPALLAMGVTPEAAQRYATHYRLQDPLWGDAMAQRAQLGAAAGVWVATDAPVQAMRSFRRTEIYSDFLREYGIGTRMFGGSQGASHPVGNLFLSVYRQGDDEGFAPEEVGRFRAEFGGVQRAAYLHREMQALRARTQGLESLMEQMPMGLLFFDTAGRLLHANARARLLSARPESIALRTLQRGPVLASTADAALRALFLQSLQGRSGCMELPGPDAGLLLVTLPLSDLAALGLHHRAPGVAWAVLERSLGAEAAVALARQAYRLSPSESDLLLALMRGQTPQDFADARGSRISTVRTQMSALLAKTRTQRQQDLVALVARLMLLAPGQVSLQDIPVV</sequence>
<dbReference type="InterPro" id="IPR016032">
    <property type="entry name" value="Sig_transdc_resp-reg_C-effctor"/>
</dbReference>
<accession>A0A235EHJ5</accession>
<keyword evidence="3" id="KW-1185">Reference proteome</keyword>
<organism evidence="2 3">
    <name type="scientific">Acidovorax kalamii</name>
    <dbReference type="NCBI Taxonomy" id="2004485"/>
    <lineage>
        <taxon>Bacteria</taxon>
        <taxon>Pseudomonadati</taxon>
        <taxon>Pseudomonadota</taxon>
        <taxon>Betaproteobacteria</taxon>
        <taxon>Burkholderiales</taxon>
        <taxon>Comamonadaceae</taxon>
        <taxon>Acidovorax</taxon>
    </lineage>
</organism>
<dbReference type="Gene3D" id="1.10.10.10">
    <property type="entry name" value="Winged helix-like DNA-binding domain superfamily/Winged helix DNA-binding domain"/>
    <property type="match status" value="1"/>
</dbReference>
<dbReference type="AlphaFoldDB" id="A0A235EHJ5"/>
<dbReference type="EMBL" id="NOIG01000012">
    <property type="protein sequence ID" value="OYD48494.1"/>
    <property type="molecule type" value="Genomic_DNA"/>
</dbReference>
<dbReference type="OrthoDB" id="5497412at2"/>